<accession>A0ABD5WCD0</accession>
<sequence length="246" mass="26152">MDVAIVTVGDEVLAGETTNTNASWLAGEITGRGARVRRILTLPDDREAIARRVAAWADTFDAVVVTGGLGGTHDDVTADAVADAFDRELAVREDVRDDVVETVAAYRDANPDVVERHDVDIDVAAWASLPAGARYVPNDDGLCPGFVLGNVYAMPGVPGEVRAVFGRVAEEFAGDEVATTVYTPQPEGSMLAALDGVRDRFDVAVGSYPDTEGYNRITVRGDDAAVVAEAAEWLRDTVEVVDADEE</sequence>
<dbReference type="SMART" id="SM00852">
    <property type="entry name" value="MoCF_biosynth"/>
    <property type="match status" value="1"/>
</dbReference>
<dbReference type="Gene3D" id="3.40.980.10">
    <property type="entry name" value="MoaB/Mog-like domain"/>
    <property type="match status" value="1"/>
</dbReference>
<dbReference type="EMBL" id="JBHTAH010000002">
    <property type="protein sequence ID" value="MFC7068604.1"/>
    <property type="molecule type" value="Genomic_DNA"/>
</dbReference>
<dbReference type="InterPro" id="IPR001453">
    <property type="entry name" value="MoaB/Mog_dom"/>
</dbReference>
<dbReference type="RefSeq" id="WP_284033586.1">
    <property type="nucleotide sequence ID" value="NZ_CP126155.1"/>
</dbReference>
<name>A0ABD5WCD0_9EURY</name>
<dbReference type="InterPro" id="IPR056596">
    <property type="entry name" value="FLAD1_M"/>
</dbReference>
<evidence type="ECO:0000259" key="1">
    <source>
        <dbReference type="SMART" id="SM00852"/>
    </source>
</evidence>
<dbReference type="InterPro" id="IPR036425">
    <property type="entry name" value="MoaB/Mog-like_dom_sf"/>
</dbReference>
<dbReference type="Pfam" id="PF24102">
    <property type="entry name" value="FLAD1_M"/>
    <property type="match status" value="1"/>
</dbReference>
<dbReference type="CDD" id="cd00885">
    <property type="entry name" value="cinA"/>
    <property type="match status" value="1"/>
</dbReference>
<protein>
    <submittedName>
        <fullName evidence="2">Competence/damage-inducible protein A</fullName>
    </submittedName>
</protein>
<dbReference type="AlphaFoldDB" id="A0ABD5WCD0"/>
<gene>
    <name evidence="2" type="ORF">ACFQL9_03045</name>
</gene>
<dbReference type="Proteomes" id="UP001596461">
    <property type="component" value="Unassembled WGS sequence"/>
</dbReference>
<dbReference type="GeneID" id="81126878"/>
<evidence type="ECO:0000313" key="3">
    <source>
        <dbReference type="Proteomes" id="UP001596461"/>
    </source>
</evidence>
<feature type="domain" description="MoaB/Mog" evidence="1">
    <location>
        <begin position="4"/>
        <end position="176"/>
    </location>
</feature>
<organism evidence="2 3">
    <name type="scientific">Halobaculum lipolyticum</name>
    <dbReference type="NCBI Taxonomy" id="3032001"/>
    <lineage>
        <taxon>Archaea</taxon>
        <taxon>Methanobacteriati</taxon>
        <taxon>Methanobacteriota</taxon>
        <taxon>Stenosarchaea group</taxon>
        <taxon>Halobacteria</taxon>
        <taxon>Halobacteriales</taxon>
        <taxon>Haloferacaceae</taxon>
        <taxon>Halobaculum</taxon>
    </lineage>
</organism>
<evidence type="ECO:0000313" key="2">
    <source>
        <dbReference type="EMBL" id="MFC7068604.1"/>
    </source>
</evidence>
<comment type="caution">
    <text evidence="2">The sequence shown here is derived from an EMBL/GenBank/DDBJ whole genome shotgun (WGS) entry which is preliminary data.</text>
</comment>
<dbReference type="SUPFAM" id="SSF53218">
    <property type="entry name" value="Molybdenum cofactor biosynthesis proteins"/>
    <property type="match status" value="1"/>
</dbReference>
<dbReference type="InterPro" id="IPR050101">
    <property type="entry name" value="CinA"/>
</dbReference>
<keyword evidence="3" id="KW-1185">Reference proteome</keyword>
<dbReference type="PANTHER" id="PTHR13939:SF0">
    <property type="entry name" value="NMN AMIDOHYDROLASE-LIKE PROTEIN YFAY"/>
    <property type="match status" value="1"/>
</dbReference>
<proteinExistence type="predicted"/>
<dbReference type="PANTHER" id="PTHR13939">
    <property type="entry name" value="NICOTINAMIDE-NUCLEOTIDE AMIDOHYDROLASE PNCC"/>
    <property type="match status" value="1"/>
</dbReference>
<dbReference type="Pfam" id="PF00994">
    <property type="entry name" value="MoCF_biosynth"/>
    <property type="match status" value="1"/>
</dbReference>
<reference evidence="2 3" key="1">
    <citation type="journal article" date="2019" name="Int. J. Syst. Evol. Microbiol.">
        <title>The Global Catalogue of Microorganisms (GCM) 10K type strain sequencing project: providing services to taxonomists for standard genome sequencing and annotation.</title>
        <authorList>
            <consortium name="The Broad Institute Genomics Platform"/>
            <consortium name="The Broad Institute Genome Sequencing Center for Infectious Disease"/>
            <person name="Wu L."/>
            <person name="Ma J."/>
        </authorList>
    </citation>
    <scope>NUCLEOTIDE SEQUENCE [LARGE SCALE GENOMIC DNA]</scope>
    <source>
        <strain evidence="2 3">DT31</strain>
    </source>
</reference>